<dbReference type="Pfam" id="PF03476">
    <property type="entry name" value="MOSC_N"/>
    <property type="match status" value="1"/>
</dbReference>
<dbReference type="PROSITE" id="PS51340">
    <property type="entry name" value="MOSC"/>
    <property type="match status" value="1"/>
</dbReference>
<dbReference type="OrthoDB" id="581532at2"/>
<dbReference type="KEGG" id="llh:I41_15510"/>
<reference evidence="2 3" key="1">
    <citation type="submission" date="2019-02" db="EMBL/GenBank/DDBJ databases">
        <title>Deep-cultivation of Planctomycetes and their phenomic and genomic characterization uncovers novel biology.</title>
        <authorList>
            <person name="Wiegand S."/>
            <person name="Jogler M."/>
            <person name="Boedeker C."/>
            <person name="Pinto D."/>
            <person name="Vollmers J."/>
            <person name="Rivas-Marin E."/>
            <person name="Kohn T."/>
            <person name="Peeters S.H."/>
            <person name="Heuer A."/>
            <person name="Rast P."/>
            <person name="Oberbeckmann S."/>
            <person name="Bunk B."/>
            <person name="Jeske O."/>
            <person name="Meyerdierks A."/>
            <person name="Storesund J.E."/>
            <person name="Kallscheuer N."/>
            <person name="Luecker S."/>
            <person name="Lage O.M."/>
            <person name="Pohl T."/>
            <person name="Merkel B.J."/>
            <person name="Hornburger P."/>
            <person name="Mueller R.-W."/>
            <person name="Bruemmer F."/>
            <person name="Labrenz M."/>
            <person name="Spormann A.M."/>
            <person name="Op den Camp H."/>
            <person name="Overmann J."/>
            <person name="Amann R."/>
            <person name="Jetten M.S.M."/>
            <person name="Mascher T."/>
            <person name="Medema M.H."/>
            <person name="Devos D.P."/>
            <person name="Kaster A.-K."/>
            <person name="Ovreas L."/>
            <person name="Rohde M."/>
            <person name="Galperin M.Y."/>
            <person name="Jogler C."/>
        </authorList>
    </citation>
    <scope>NUCLEOTIDE SEQUENCE [LARGE SCALE GENOMIC DNA]</scope>
    <source>
        <strain evidence="2 3">I41</strain>
    </source>
</reference>
<evidence type="ECO:0000259" key="1">
    <source>
        <dbReference type="PROSITE" id="PS51340"/>
    </source>
</evidence>
<dbReference type="Proteomes" id="UP000317909">
    <property type="component" value="Chromosome"/>
</dbReference>
<dbReference type="InterPro" id="IPR005303">
    <property type="entry name" value="MOCOS_middle"/>
</dbReference>
<name>A0A517TVG8_9BACT</name>
<dbReference type="AlphaFoldDB" id="A0A517TVG8"/>
<dbReference type="GO" id="GO:0030151">
    <property type="term" value="F:molybdenum ion binding"/>
    <property type="evidence" value="ECO:0007669"/>
    <property type="project" value="InterPro"/>
</dbReference>
<protein>
    <recommendedName>
        <fullName evidence="1">MOSC domain-containing protein</fullName>
    </recommendedName>
</protein>
<proteinExistence type="predicted"/>
<keyword evidence="3" id="KW-1185">Reference proteome</keyword>
<sequence length="269" mass="29053">MPQLSRITIYPIKSLDGFTVESAELMPTGPIVGDRRWAIVDPMRQFVNGKRTAAVHPIRAAFEEGGAVVTLSCERGEAGRFRLPDEASGAAAWLSEAIGRKCLLIENLVVGFPDDADAAGPTLVSTASLMRVAEWFALDLDEVRRRMRANLEIDAAEPFWEDRLAETDAGPIPFAIGSVRFRGRTACQRCVVPTRDSASGDVSSGFAKTFSAHRQAELPSWAPTAAFNHFYRLTLNTSLDPAAEGPRQIRVGDELRIDVALSAPGSAGG</sequence>
<dbReference type="SUPFAM" id="SSF141673">
    <property type="entry name" value="MOSC N-terminal domain-like"/>
    <property type="match status" value="1"/>
</dbReference>
<dbReference type="GO" id="GO:0003824">
    <property type="term" value="F:catalytic activity"/>
    <property type="evidence" value="ECO:0007669"/>
    <property type="project" value="InterPro"/>
</dbReference>
<accession>A0A517TVG8</accession>
<dbReference type="InterPro" id="IPR005302">
    <property type="entry name" value="MoCF_Sase_C"/>
</dbReference>
<dbReference type="Pfam" id="PF03473">
    <property type="entry name" value="MOSC"/>
    <property type="match status" value="1"/>
</dbReference>
<dbReference type="RefSeq" id="WP_145431953.1">
    <property type="nucleotide sequence ID" value="NZ_CP036339.1"/>
</dbReference>
<organism evidence="2 3">
    <name type="scientific">Lacipirellula limnantheis</name>
    <dbReference type="NCBI Taxonomy" id="2528024"/>
    <lineage>
        <taxon>Bacteria</taxon>
        <taxon>Pseudomonadati</taxon>
        <taxon>Planctomycetota</taxon>
        <taxon>Planctomycetia</taxon>
        <taxon>Pirellulales</taxon>
        <taxon>Lacipirellulaceae</taxon>
        <taxon>Lacipirellula</taxon>
    </lineage>
</organism>
<gene>
    <name evidence="2" type="ORF">I41_15510</name>
</gene>
<dbReference type="GO" id="GO:0030170">
    <property type="term" value="F:pyridoxal phosphate binding"/>
    <property type="evidence" value="ECO:0007669"/>
    <property type="project" value="InterPro"/>
</dbReference>
<dbReference type="EMBL" id="CP036339">
    <property type="protein sequence ID" value="QDT72376.1"/>
    <property type="molecule type" value="Genomic_DNA"/>
</dbReference>
<evidence type="ECO:0000313" key="3">
    <source>
        <dbReference type="Proteomes" id="UP000317909"/>
    </source>
</evidence>
<evidence type="ECO:0000313" key="2">
    <source>
        <dbReference type="EMBL" id="QDT72376.1"/>
    </source>
</evidence>
<feature type="domain" description="MOSC" evidence="1">
    <location>
        <begin position="92"/>
        <end position="258"/>
    </location>
</feature>